<evidence type="ECO:0000313" key="3">
    <source>
        <dbReference type="Proteomes" id="UP001370490"/>
    </source>
</evidence>
<feature type="transmembrane region" description="Helical" evidence="1">
    <location>
        <begin position="132"/>
        <end position="150"/>
    </location>
</feature>
<sequence length="221" mass="25648">MIPIVHKSHREHKHVRRLENLGEKLVGCVNKPHLNSTEEKEKKLSIARMSVRITDRVCRVLKNCKGNTLPIKGWEFSQTCFRCFEGSGELTMARMPLSVQWPTEKHKTTGLPLISLTFFNHLTMTKLDIFEYVPFLLMIWIMPTLLISSIKQPIFKHLLRHFPQQLKRVKLSIRTNRQRDPNIHSEFNLPANATTVDGKFFKYSTLHGLEGSSQTFRAVKS</sequence>
<keyword evidence="1" id="KW-1133">Transmembrane helix</keyword>
<reference evidence="2 3" key="1">
    <citation type="submission" date="2023-12" db="EMBL/GenBank/DDBJ databases">
        <title>A high-quality genome assembly for Dillenia turbinata (Dilleniales).</title>
        <authorList>
            <person name="Chanderbali A."/>
        </authorList>
    </citation>
    <scope>NUCLEOTIDE SEQUENCE [LARGE SCALE GENOMIC DNA]</scope>
    <source>
        <strain evidence="2">LSX21</strain>
        <tissue evidence="2">Leaf</tissue>
    </source>
</reference>
<keyword evidence="1" id="KW-0812">Transmembrane</keyword>
<accession>A0AAN8VK00</accession>
<keyword evidence="3" id="KW-1185">Reference proteome</keyword>
<evidence type="ECO:0000256" key="1">
    <source>
        <dbReference type="SAM" id="Phobius"/>
    </source>
</evidence>
<dbReference type="Proteomes" id="UP001370490">
    <property type="component" value="Unassembled WGS sequence"/>
</dbReference>
<name>A0AAN8VK00_9MAGN</name>
<dbReference type="AlphaFoldDB" id="A0AAN8VK00"/>
<gene>
    <name evidence="2" type="ORF">RJ641_005258</name>
</gene>
<dbReference type="EMBL" id="JBAMMX010000013">
    <property type="protein sequence ID" value="KAK6929053.1"/>
    <property type="molecule type" value="Genomic_DNA"/>
</dbReference>
<keyword evidence="1" id="KW-0472">Membrane</keyword>
<proteinExistence type="predicted"/>
<comment type="caution">
    <text evidence="2">The sequence shown here is derived from an EMBL/GenBank/DDBJ whole genome shotgun (WGS) entry which is preliminary data.</text>
</comment>
<organism evidence="2 3">
    <name type="scientific">Dillenia turbinata</name>
    <dbReference type="NCBI Taxonomy" id="194707"/>
    <lineage>
        <taxon>Eukaryota</taxon>
        <taxon>Viridiplantae</taxon>
        <taxon>Streptophyta</taxon>
        <taxon>Embryophyta</taxon>
        <taxon>Tracheophyta</taxon>
        <taxon>Spermatophyta</taxon>
        <taxon>Magnoliopsida</taxon>
        <taxon>eudicotyledons</taxon>
        <taxon>Gunneridae</taxon>
        <taxon>Pentapetalae</taxon>
        <taxon>Dilleniales</taxon>
        <taxon>Dilleniaceae</taxon>
        <taxon>Dillenia</taxon>
    </lineage>
</organism>
<evidence type="ECO:0000313" key="2">
    <source>
        <dbReference type="EMBL" id="KAK6929053.1"/>
    </source>
</evidence>
<protein>
    <submittedName>
        <fullName evidence="2">Uncharacterized protein</fullName>
    </submittedName>
</protein>